<evidence type="ECO:0000256" key="3">
    <source>
        <dbReference type="ARBA" id="ARBA00022801"/>
    </source>
</evidence>
<dbReference type="InterPro" id="IPR001932">
    <property type="entry name" value="PPM-type_phosphatase-like_dom"/>
</dbReference>
<evidence type="ECO:0000256" key="1">
    <source>
        <dbReference type="ARBA" id="ARBA00004170"/>
    </source>
</evidence>
<dbReference type="InParanoid" id="A0A078AGK7"/>
<evidence type="ECO:0000256" key="6">
    <source>
        <dbReference type="RuleBase" id="RU003465"/>
    </source>
</evidence>
<reference evidence="9 10" key="1">
    <citation type="submission" date="2014-06" db="EMBL/GenBank/DDBJ databases">
        <authorList>
            <person name="Swart Estienne"/>
        </authorList>
    </citation>
    <scope>NUCLEOTIDE SEQUENCE [LARGE SCALE GENOMIC DNA]</scope>
    <source>
        <strain evidence="9 10">130c</strain>
    </source>
</reference>
<evidence type="ECO:0000256" key="5">
    <source>
        <dbReference type="ARBA" id="ARBA00023136"/>
    </source>
</evidence>
<keyword evidence="4 6" id="KW-0904">Protein phosphatase</keyword>
<dbReference type="Gene3D" id="3.60.40.10">
    <property type="entry name" value="PPM-type phosphatase domain"/>
    <property type="match status" value="1"/>
</dbReference>
<dbReference type="CDD" id="cd00143">
    <property type="entry name" value="PP2Cc"/>
    <property type="match status" value="1"/>
</dbReference>
<dbReference type="EMBL" id="CCKQ01008525">
    <property type="protein sequence ID" value="CDW79988.1"/>
    <property type="molecule type" value="Genomic_DNA"/>
</dbReference>
<proteinExistence type="inferred from homology"/>
<evidence type="ECO:0000256" key="4">
    <source>
        <dbReference type="ARBA" id="ARBA00022912"/>
    </source>
</evidence>
<dbReference type="PROSITE" id="PS51746">
    <property type="entry name" value="PPM_2"/>
    <property type="match status" value="1"/>
</dbReference>
<dbReference type="AlphaFoldDB" id="A0A078AGK7"/>
<accession>A0A078AGK7</accession>
<dbReference type="SMART" id="SM00332">
    <property type="entry name" value="PP2Cc"/>
    <property type="match status" value="1"/>
</dbReference>
<dbReference type="GO" id="GO:0016020">
    <property type="term" value="C:membrane"/>
    <property type="evidence" value="ECO:0007669"/>
    <property type="project" value="UniProtKB-SubCell"/>
</dbReference>
<dbReference type="PROSITE" id="PS01032">
    <property type="entry name" value="PPM_1"/>
    <property type="match status" value="1"/>
</dbReference>
<dbReference type="Proteomes" id="UP000039865">
    <property type="component" value="Unassembled WGS sequence"/>
</dbReference>
<evidence type="ECO:0000256" key="2">
    <source>
        <dbReference type="ARBA" id="ARBA00022723"/>
    </source>
</evidence>
<dbReference type="GO" id="GO:0046872">
    <property type="term" value="F:metal ion binding"/>
    <property type="evidence" value="ECO:0007669"/>
    <property type="project" value="UniProtKB-KW"/>
</dbReference>
<organism evidence="9 10">
    <name type="scientific">Stylonychia lemnae</name>
    <name type="common">Ciliate</name>
    <dbReference type="NCBI Taxonomy" id="5949"/>
    <lineage>
        <taxon>Eukaryota</taxon>
        <taxon>Sar</taxon>
        <taxon>Alveolata</taxon>
        <taxon>Ciliophora</taxon>
        <taxon>Intramacronucleata</taxon>
        <taxon>Spirotrichea</taxon>
        <taxon>Stichotrichia</taxon>
        <taxon>Sporadotrichida</taxon>
        <taxon>Oxytrichidae</taxon>
        <taxon>Stylonychinae</taxon>
        <taxon>Stylonychia</taxon>
    </lineage>
</organism>
<dbReference type="GO" id="GO:0004722">
    <property type="term" value="F:protein serine/threonine phosphatase activity"/>
    <property type="evidence" value="ECO:0007669"/>
    <property type="project" value="InterPro"/>
</dbReference>
<gene>
    <name evidence="9" type="primary">Contig625.g690</name>
    <name evidence="9" type="ORF">STYLEM_8980</name>
</gene>
<dbReference type="InterPro" id="IPR036457">
    <property type="entry name" value="PPM-type-like_dom_sf"/>
</dbReference>
<feature type="compositionally biased region" description="Basic residues" evidence="7">
    <location>
        <begin position="13"/>
        <end position="23"/>
    </location>
</feature>
<evidence type="ECO:0000259" key="8">
    <source>
        <dbReference type="PROSITE" id="PS51746"/>
    </source>
</evidence>
<name>A0A078AGK7_STYLE</name>
<dbReference type="PANTHER" id="PTHR47992">
    <property type="entry name" value="PROTEIN PHOSPHATASE"/>
    <property type="match status" value="1"/>
</dbReference>
<keyword evidence="10" id="KW-1185">Reference proteome</keyword>
<keyword evidence="3 6" id="KW-0378">Hydrolase</keyword>
<dbReference type="InterPro" id="IPR015655">
    <property type="entry name" value="PP2C"/>
</dbReference>
<sequence>MIGWCKSLCKDPKNKKKDKKDKHGGKEDSKGKHKVKNVYTYSMTGQGKKNVEQDSASIFELIEENTLVRFFGVYDGHGDFGKEASWLANLEIEQFVRKNIKKILKFRDQKDYKERVKKMFKQCYADVQAKFNKNSGTTGVSILQIDQELFIMNVGDSRAIMCNVEGGEISAMELSTDHKPFNPIEKERIEKQGGEIMPKEGTSGPLRVWKKDEESPGLAVTRTLGDLLGHKIGISSEPDIEYWKVMNDDYFIVIASDGVWDVLNSAETVGFIIRETDDMKKAAIQLVQAARSIWEYQNSLRRQQHMKNMFGKAIPLRANQTEKPGAIDDITAIIIVMNPKIDKQSLQNQ</sequence>
<keyword evidence="2" id="KW-0479">Metal-binding</keyword>
<keyword evidence="5" id="KW-0472">Membrane</keyword>
<feature type="domain" description="PPM-type phosphatase" evidence="8">
    <location>
        <begin position="39"/>
        <end position="337"/>
    </location>
</feature>
<protein>
    <submittedName>
        <fullName evidence="9">Protein phosphatase 2c containing protein</fullName>
    </submittedName>
</protein>
<comment type="subcellular location">
    <subcellularLocation>
        <location evidence="1">Membrane</location>
        <topology evidence="1">Peripheral membrane protein</topology>
    </subcellularLocation>
</comment>
<feature type="region of interest" description="Disordered" evidence="7">
    <location>
        <begin position="9"/>
        <end position="32"/>
    </location>
</feature>
<dbReference type="OMA" id="HGHHISN"/>
<evidence type="ECO:0000313" key="10">
    <source>
        <dbReference type="Proteomes" id="UP000039865"/>
    </source>
</evidence>
<dbReference type="InterPro" id="IPR000222">
    <property type="entry name" value="PP2C_BS"/>
</dbReference>
<dbReference type="OrthoDB" id="10264738at2759"/>
<evidence type="ECO:0000313" key="9">
    <source>
        <dbReference type="EMBL" id="CDW79988.1"/>
    </source>
</evidence>
<evidence type="ECO:0000256" key="7">
    <source>
        <dbReference type="SAM" id="MobiDB-lite"/>
    </source>
</evidence>
<dbReference type="Pfam" id="PF00481">
    <property type="entry name" value="PP2C"/>
    <property type="match status" value="1"/>
</dbReference>
<comment type="similarity">
    <text evidence="6">Belongs to the PP2C family.</text>
</comment>
<dbReference type="SUPFAM" id="SSF81606">
    <property type="entry name" value="PP2C-like"/>
    <property type="match status" value="1"/>
</dbReference>